<proteinExistence type="inferred from homology"/>
<dbReference type="Proteomes" id="UP000006339">
    <property type="component" value="Unassembled WGS sequence"/>
</dbReference>
<dbReference type="RefSeq" id="WP_004768386.1">
    <property type="nucleotide sequence ID" value="NZ_AKWH02000004.1"/>
</dbReference>
<keyword evidence="4" id="KW-0143">Chaperone</keyword>
<dbReference type="InterPro" id="IPR036890">
    <property type="entry name" value="HATPase_C_sf"/>
</dbReference>
<organism evidence="6 7">
    <name type="scientific">Leptospira kirschneri str. 200802841</name>
    <dbReference type="NCBI Taxonomy" id="1193047"/>
    <lineage>
        <taxon>Bacteria</taxon>
        <taxon>Pseudomonadati</taxon>
        <taxon>Spirochaetota</taxon>
        <taxon>Spirochaetia</taxon>
        <taxon>Leptospirales</taxon>
        <taxon>Leptospiraceae</taxon>
        <taxon>Leptospira</taxon>
    </lineage>
</organism>
<dbReference type="PRINTS" id="PR00775">
    <property type="entry name" value="HEATSHOCK90"/>
</dbReference>
<keyword evidence="3 5" id="KW-0067">ATP-binding</keyword>
<dbReference type="Gene3D" id="3.30.565.10">
    <property type="entry name" value="Histidine kinase-like ATPase, C-terminal domain"/>
    <property type="match status" value="1"/>
</dbReference>
<dbReference type="SUPFAM" id="SSF54211">
    <property type="entry name" value="Ribosomal protein S5 domain 2-like"/>
    <property type="match status" value="1"/>
</dbReference>
<feature type="binding site" evidence="5">
    <location>
        <position position="72"/>
    </location>
    <ligand>
        <name>ATP</name>
        <dbReference type="ChEBI" id="CHEBI:30616"/>
    </ligand>
</feature>
<dbReference type="GO" id="GO:0051082">
    <property type="term" value="F:unfolded protein binding"/>
    <property type="evidence" value="ECO:0007669"/>
    <property type="project" value="InterPro"/>
</dbReference>
<feature type="binding site" evidence="5">
    <location>
        <position position="30"/>
    </location>
    <ligand>
        <name>ATP</name>
        <dbReference type="ChEBI" id="CHEBI:30616"/>
    </ligand>
</feature>
<feature type="binding site" evidence="5">
    <location>
        <position position="34"/>
    </location>
    <ligand>
        <name>ATP</name>
        <dbReference type="ChEBI" id="CHEBI:30616"/>
    </ligand>
</feature>
<evidence type="ECO:0000313" key="7">
    <source>
        <dbReference type="Proteomes" id="UP000006339"/>
    </source>
</evidence>
<reference evidence="6" key="1">
    <citation type="submission" date="2012-10" db="EMBL/GenBank/DDBJ databases">
        <authorList>
            <person name="Harkins D.M."/>
            <person name="Durkin A.S."/>
            <person name="Brinkac L.M."/>
            <person name="Selengut J.D."/>
            <person name="Sanka R."/>
            <person name="DePew J."/>
            <person name="Purushe J."/>
            <person name="Picardeau M."/>
            <person name="Werts C."/>
            <person name="Goarant C."/>
            <person name="Vinetz J.M."/>
            <person name="Sutton G.G."/>
            <person name="Nelson W.C."/>
            <person name="Fouts D.E."/>
        </authorList>
    </citation>
    <scope>NUCLEOTIDE SEQUENCE [LARGE SCALE GENOMIC DNA]</scope>
    <source>
        <strain evidence="6">200802841</strain>
    </source>
</reference>
<sequence length="600" mass="67842">MSHKFQVNLRGIINLLSEHLYSGPQVFVRELLQNGVDAIQARAYLEPENKGEIHLEVVPGKDGGSPTLIFTDNGIGLVESEIHEFLATIGQSSKRGLQKDFIGQFGVGLLSCFIVSDEVVVVTRSVKVKTQPAFEWRGKQDGTYSIKTLGSDLPFGTQVYLLCKPGFEEYFERETLCNLVNKFGGLLPVPLRFLEGESTELLNPEPAPWNRTYKSKAQERNTFLDFGKKLFETSFLDAIPLTSDIGKAQGIAFVLPYSPSLAQKNIHRIYLKNMLLSESAASLLPDWAFFVKCVVNADELRPTASREDFYEDQSLEKARETLGQCLRDYLITLSEEEPERLRHLIGLHHLSMKALAVQDSDFFRLIIDFLPFETTFGRMTLKEFREKNSVLRYVSSHDQYRQISGVAAAQGEAIINGGYVYDSELLERFSELYPVEQVDAAGFAQTFEDITLAERESVFDLLQTADQVLRPFQCATDIKKFLPIEMPMLYHLSQEGDFLRSVEHSKEIANKMWSDILNNLSDSYSKGINAHLFLNLLNPLIQKLVKLKDVRLISRAVQMLYIQALLMGHHPLHVKELSLLTDGLSDLIEGCINDPISENQ</sequence>
<dbReference type="GO" id="GO:0140662">
    <property type="term" value="F:ATP-dependent protein folding chaperone"/>
    <property type="evidence" value="ECO:0007669"/>
    <property type="project" value="InterPro"/>
</dbReference>
<dbReference type="InterPro" id="IPR001404">
    <property type="entry name" value="Hsp90_fam"/>
</dbReference>
<name>A0A828YAZ7_9LEPT</name>
<dbReference type="PANTHER" id="PTHR11528">
    <property type="entry name" value="HEAT SHOCK PROTEIN 90 FAMILY MEMBER"/>
    <property type="match status" value="1"/>
</dbReference>
<keyword evidence="2 5" id="KW-0547">Nucleotide-binding</keyword>
<protein>
    <submittedName>
        <fullName evidence="6">GHKL domain protein</fullName>
    </submittedName>
</protein>
<dbReference type="SUPFAM" id="SSF55874">
    <property type="entry name" value="ATPase domain of HSP90 chaperone/DNA topoisomerase II/histidine kinase"/>
    <property type="match status" value="1"/>
</dbReference>
<dbReference type="Gene3D" id="3.30.230.80">
    <property type="match status" value="1"/>
</dbReference>
<dbReference type="Pfam" id="PF00183">
    <property type="entry name" value="HSP90"/>
    <property type="match status" value="1"/>
</dbReference>
<dbReference type="EMBL" id="AKWH02000004">
    <property type="protein sequence ID" value="EKO53720.1"/>
    <property type="molecule type" value="Genomic_DNA"/>
</dbReference>
<dbReference type="PIRSF" id="PIRSF002583">
    <property type="entry name" value="Hsp90"/>
    <property type="match status" value="1"/>
</dbReference>
<evidence type="ECO:0000256" key="3">
    <source>
        <dbReference type="ARBA" id="ARBA00022840"/>
    </source>
</evidence>
<evidence type="ECO:0000256" key="2">
    <source>
        <dbReference type="ARBA" id="ARBA00022741"/>
    </source>
</evidence>
<dbReference type="InterPro" id="IPR020575">
    <property type="entry name" value="Hsp90_N"/>
</dbReference>
<dbReference type="GO" id="GO:0016887">
    <property type="term" value="F:ATP hydrolysis activity"/>
    <property type="evidence" value="ECO:0007669"/>
    <property type="project" value="InterPro"/>
</dbReference>
<gene>
    <name evidence="6" type="ORF">LEP1GSC131_3031</name>
</gene>
<dbReference type="GO" id="GO:0005524">
    <property type="term" value="F:ATP binding"/>
    <property type="evidence" value="ECO:0007669"/>
    <property type="project" value="UniProtKB-KW"/>
</dbReference>
<evidence type="ECO:0000256" key="4">
    <source>
        <dbReference type="ARBA" id="ARBA00023186"/>
    </source>
</evidence>
<dbReference type="FunFam" id="3.30.565.10:FF:000080">
    <property type="entry name" value="Molecular chaperone HtpG"/>
    <property type="match status" value="1"/>
</dbReference>
<dbReference type="InterPro" id="IPR020568">
    <property type="entry name" value="Ribosomal_Su5_D2-typ_SF"/>
</dbReference>
<dbReference type="AlphaFoldDB" id="A0A828YAZ7"/>
<keyword evidence="7" id="KW-1185">Reference proteome</keyword>
<dbReference type="Pfam" id="PF13589">
    <property type="entry name" value="HATPase_c_3"/>
    <property type="match status" value="1"/>
</dbReference>
<evidence type="ECO:0000256" key="1">
    <source>
        <dbReference type="ARBA" id="ARBA00008239"/>
    </source>
</evidence>
<accession>A0A828YAZ7</accession>
<comment type="caution">
    <text evidence="6">The sequence shown here is derived from an EMBL/GenBank/DDBJ whole genome shotgun (WGS) entry which is preliminary data.</text>
</comment>
<comment type="similarity">
    <text evidence="1">Belongs to the heat shock protein 90 family.</text>
</comment>
<feature type="binding site" evidence="5">
    <location>
        <position position="157"/>
    </location>
    <ligand>
        <name>ATP</name>
        <dbReference type="ChEBI" id="CHEBI:30616"/>
    </ligand>
</feature>
<dbReference type="NCBIfam" id="NF010683">
    <property type="entry name" value="PRK14083.1"/>
    <property type="match status" value="1"/>
</dbReference>
<evidence type="ECO:0000256" key="5">
    <source>
        <dbReference type="PIRSR" id="PIRSR002583-1"/>
    </source>
</evidence>
<evidence type="ECO:0000313" key="6">
    <source>
        <dbReference type="EMBL" id="EKO53720.1"/>
    </source>
</evidence>